<dbReference type="PANTHER" id="PTHR37807:SF3">
    <property type="entry name" value="OS07G0160300 PROTEIN"/>
    <property type="match status" value="1"/>
</dbReference>
<organism evidence="1 2">
    <name type="scientific">Candidatus Caccosoma faecigallinarum</name>
    <dbReference type="NCBI Taxonomy" id="2840720"/>
    <lineage>
        <taxon>Bacteria</taxon>
        <taxon>Bacillati</taxon>
        <taxon>Bacillota</taxon>
        <taxon>Bacillota incertae sedis</taxon>
        <taxon>Candidatus Caccosoma</taxon>
    </lineage>
</organism>
<dbReference type="Pfam" id="PF13671">
    <property type="entry name" value="AAA_33"/>
    <property type="match status" value="1"/>
</dbReference>
<comment type="caution">
    <text evidence="1">The sequence shown here is derived from an EMBL/GenBank/DDBJ whole genome shotgun (WGS) entry which is preliminary data.</text>
</comment>
<dbReference type="AlphaFoldDB" id="A0A9D1G9J0"/>
<name>A0A9D1G9J0_9FIRM</name>
<evidence type="ECO:0000313" key="2">
    <source>
        <dbReference type="Proteomes" id="UP000886893"/>
    </source>
</evidence>
<accession>A0A9D1G9J0</accession>
<gene>
    <name evidence="1" type="ORF">IAD04_06055</name>
</gene>
<reference evidence="1" key="1">
    <citation type="submission" date="2020-10" db="EMBL/GenBank/DDBJ databases">
        <authorList>
            <person name="Gilroy R."/>
        </authorList>
    </citation>
    <scope>NUCLEOTIDE SEQUENCE</scope>
    <source>
        <strain evidence="1">14508</strain>
    </source>
</reference>
<dbReference type="Gene3D" id="3.40.50.300">
    <property type="entry name" value="P-loop containing nucleotide triphosphate hydrolases"/>
    <property type="match status" value="1"/>
</dbReference>
<dbReference type="EMBL" id="DVKI01000191">
    <property type="protein sequence ID" value="HIT17915.1"/>
    <property type="molecule type" value="Genomic_DNA"/>
</dbReference>
<evidence type="ECO:0000313" key="1">
    <source>
        <dbReference type="EMBL" id="HIT17915.1"/>
    </source>
</evidence>
<reference evidence="1" key="2">
    <citation type="journal article" date="2021" name="PeerJ">
        <title>Extensive microbial diversity within the chicken gut microbiome revealed by metagenomics and culture.</title>
        <authorList>
            <person name="Gilroy R."/>
            <person name="Ravi A."/>
            <person name="Getino M."/>
            <person name="Pursley I."/>
            <person name="Horton D.L."/>
            <person name="Alikhan N.F."/>
            <person name="Baker D."/>
            <person name="Gharbi K."/>
            <person name="Hall N."/>
            <person name="Watson M."/>
            <person name="Adriaenssens E.M."/>
            <person name="Foster-Nyarko E."/>
            <person name="Jarju S."/>
            <person name="Secka A."/>
            <person name="Antonio M."/>
            <person name="Oren A."/>
            <person name="Chaudhuri R.R."/>
            <person name="La Ragione R."/>
            <person name="Hildebrand F."/>
            <person name="Pallen M.J."/>
        </authorList>
    </citation>
    <scope>NUCLEOTIDE SEQUENCE</scope>
    <source>
        <strain evidence="1">14508</strain>
    </source>
</reference>
<keyword evidence="1" id="KW-0067">ATP-binding</keyword>
<dbReference type="Proteomes" id="UP000886893">
    <property type="component" value="Unassembled WGS sequence"/>
</dbReference>
<sequence>MVGLPGSGKTTEAKKLEKELGALRLTPDEWQYFLFGHDINEPEHDERHTKIEELMWEIAVKVLKLGCDVILDFGFWTKSERDEFRRKAHSFKATSKIHYMNTPNDVIWKRLDARNQLAGKNAVFYVSKEEFDEWARLFEIPTKEELEE</sequence>
<dbReference type="InterPro" id="IPR027417">
    <property type="entry name" value="P-loop_NTPase"/>
</dbReference>
<dbReference type="PANTHER" id="PTHR37807">
    <property type="entry name" value="OS07G0160300 PROTEIN"/>
    <property type="match status" value="1"/>
</dbReference>
<protein>
    <submittedName>
        <fullName evidence="1">ATP-binding protein</fullName>
    </submittedName>
</protein>
<dbReference type="GO" id="GO:0005524">
    <property type="term" value="F:ATP binding"/>
    <property type="evidence" value="ECO:0007669"/>
    <property type="project" value="UniProtKB-KW"/>
</dbReference>
<proteinExistence type="predicted"/>
<keyword evidence="1" id="KW-0547">Nucleotide-binding</keyword>
<dbReference type="SUPFAM" id="SSF52540">
    <property type="entry name" value="P-loop containing nucleoside triphosphate hydrolases"/>
    <property type="match status" value="1"/>
</dbReference>